<protein>
    <submittedName>
        <fullName evidence="1">Uncharacterized protein</fullName>
    </submittedName>
</protein>
<name>A0A821QN87_9NEOP</name>
<proteinExistence type="predicted"/>
<dbReference type="Proteomes" id="UP000663880">
    <property type="component" value="Unassembled WGS sequence"/>
</dbReference>
<evidence type="ECO:0000313" key="1">
    <source>
        <dbReference type="EMBL" id="CAF4825371.1"/>
    </source>
</evidence>
<organism evidence="1 2">
    <name type="scientific">Pieris macdunnoughi</name>
    <dbReference type="NCBI Taxonomy" id="345717"/>
    <lineage>
        <taxon>Eukaryota</taxon>
        <taxon>Metazoa</taxon>
        <taxon>Ecdysozoa</taxon>
        <taxon>Arthropoda</taxon>
        <taxon>Hexapoda</taxon>
        <taxon>Insecta</taxon>
        <taxon>Pterygota</taxon>
        <taxon>Neoptera</taxon>
        <taxon>Endopterygota</taxon>
        <taxon>Lepidoptera</taxon>
        <taxon>Glossata</taxon>
        <taxon>Ditrysia</taxon>
        <taxon>Papilionoidea</taxon>
        <taxon>Pieridae</taxon>
        <taxon>Pierinae</taxon>
        <taxon>Pieris</taxon>
    </lineage>
</organism>
<comment type="caution">
    <text evidence="1">The sequence shown here is derived from an EMBL/GenBank/DDBJ whole genome shotgun (WGS) entry which is preliminary data.</text>
</comment>
<reference evidence="1" key="1">
    <citation type="submission" date="2021-02" db="EMBL/GenBank/DDBJ databases">
        <authorList>
            <person name="Steward A R."/>
        </authorList>
    </citation>
    <scope>NUCLEOTIDE SEQUENCE</scope>
</reference>
<accession>A0A821QN87</accession>
<evidence type="ECO:0000313" key="2">
    <source>
        <dbReference type="Proteomes" id="UP000663880"/>
    </source>
</evidence>
<dbReference type="AlphaFoldDB" id="A0A821QN87"/>
<keyword evidence="2" id="KW-1185">Reference proteome</keyword>
<gene>
    <name evidence="1" type="ORF">PMACD_LOCUS4860</name>
</gene>
<dbReference type="EMBL" id="CAJOBZ010000009">
    <property type="protein sequence ID" value="CAF4825371.1"/>
    <property type="molecule type" value="Genomic_DNA"/>
</dbReference>
<sequence>MDKKSLQVNAAYYELYVDILTRITGATCRHAINLGCPLCFLTILTSCEKKYAAGYDWIRFSNHAQIKRRPQRWAGGKVGITVSVHAALEVVTVRV</sequence>